<dbReference type="InterPro" id="IPR015943">
    <property type="entry name" value="WD40/YVTN_repeat-like_dom_sf"/>
</dbReference>
<feature type="compositionally biased region" description="Pro residues" evidence="4">
    <location>
        <begin position="848"/>
        <end position="857"/>
    </location>
</feature>
<dbReference type="InterPro" id="IPR036322">
    <property type="entry name" value="WD40_repeat_dom_sf"/>
</dbReference>
<dbReference type="InterPro" id="IPR031488">
    <property type="entry name" value="Zn_ribbon_mio"/>
</dbReference>
<dbReference type="EMBL" id="CABIJS010000077">
    <property type="protein sequence ID" value="VUZ42120.1"/>
    <property type="molecule type" value="Genomic_DNA"/>
</dbReference>
<dbReference type="SUPFAM" id="SSF50978">
    <property type="entry name" value="WD40 repeat-like"/>
    <property type="match status" value="1"/>
</dbReference>
<dbReference type="PANTHER" id="PTHR16453:SF9">
    <property type="entry name" value="GATOR COMPLEX PROTEIN MIOS"/>
    <property type="match status" value="1"/>
</dbReference>
<organism evidence="6 7">
    <name type="scientific">Hymenolepis diminuta</name>
    <name type="common">Rat tapeworm</name>
    <dbReference type="NCBI Taxonomy" id="6216"/>
    <lineage>
        <taxon>Eukaryota</taxon>
        <taxon>Metazoa</taxon>
        <taxon>Spiralia</taxon>
        <taxon>Lophotrochozoa</taxon>
        <taxon>Platyhelminthes</taxon>
        <taxon>Cestoda</taxon>
        <taxon>Eucestoda</taxon>
        <taxon>Cyclophyllidea</taxon>
        <taxon>Hymenolepididae</taxon>
        <taxon>Hymenolepis</taxon>
    </lineage>
</organism>
<sequence>MTSLTDIIWSPNHEDTFCVIFRNIIFLLKVTDYDGSISESGSKVKVIGDKYKFQLTLLNTNTEKDGVKAFAWRPSLDVTAEGPIIPPYLIAMGLSSGVVKLTSLQDVDPRQDHFSLNRKELVSYGNKFSVFLHWNPWRTSLLAQGLDRGKPNRTPSVLIWDVIRETGAKDQSEAKPNTEFSNGLPPSSLYNMDKIPSEVSAKGKDVLPFCDRPLCDACLNENVVSFTWISKNSFVVGLATRHIKLYDISDTAKTIQMTQTKLVHGLTSDPLCSSRFASFCHNQTALWTAENLEKPIYVFTAKKVVVCMKWSPLREGWLGVLLANSKDIRIYNTLLTCSRPMEECEQFLFEMRATTSYDLGDQNKSAIDDNMESLVSFAWHGSIVNCIITIDRRGCLNVAKVNDTTAVTWSPNHTLLWCIGSNWLGIDRAGLFCARDYTTLPSSLLEEQDDQIFGGQVVVPSIHHPHRRMFPQKLADGVTQLALRLDANLDSLIQRRADAGYGLDADNTPYSVILADDPHLRSLWIMIEYLQDCIEGWAPYGKCQEPNIGSGLRIRPSISSGQLSTMPSSHNLRCNGALTILCESDSADVVQLLPSEIITQADWHGIDARLPFPRYFSRERSRVLRMCMWPLDAPQDVQRKVLESICSDLEFERAAAMALINLQFDWALSFLSRASEHRRAKEAEVATSHESQPTGELTSAETDLIKLAISGFSDTQNDVWGSACADILSRLNNPYLRFIFKFLTTARGGFNNSPDFNEILENESLFLIDRLTFACLYLSDEKLQDYVRSITNRMIREGRLEAILLTGLSTPYFFDLLQNYVDITFDVQTAAILGLHACHLCRRAAPPPPLNPPPPTPFLNAPGGRTTASSSASQSRLRLRSMREAAATATGASSGRISLAPSSSSTSGTPQPADQLVAIMGGRRLANWVETYRDKLDRWRMWFYRVEFDNHYKTRLITPLLGCGGKTSATSVTSGGGSNGGPAVITISPSATMKEAFVSVPVLNKSIPSNTPVRGIGLPAGSGQIFASCIYCGWRLGGVIRSSTEDASSGASPATAQSPQSSLTPTSNIPPPGIVSATSAATGASGGSTTMHAGGGKQTICWHCLKPLPRCSICLMHMGSEIGGCDDVTDELEVGEPASNGHHRKRSEMVKLPLLTRSNVVGGPSLMKTSVSSMAGIPGVKMTRTDVTKSKKPEIPGGSNEASRGGPLHLTSWFVWCQACRHGGHAGHIFNWFYGGGKSSGGGFGGDVPLPSDLIECPVNGCSCHCAGLDASIPPPRHPPSSPPQFLSGEASAVSLLTRIRDLPFLEAVEGDSEQNDSESFGGDPPPAFRRMNIPPQPQSITSGHHRHPAGTTLRNRREIVDPVLLMASMNYINEGEVVED</sequence>
<dbReference type="Proteomes" id="UP000321570">
    <property type="component" value="Unassembled WGS sequence"/>
</dbReference>
<accession>A0A564Y4G8</accession>
<evidence type="ECO:0000256" key="1">
    <source>
        <dbReference type="ARBA" id="ARBA00009713"/>
    </source>
</evidence>
<evidence type="ECO:0000313" key="6">
    <source>
        <dbReference type="EMBL" id="VUZ42120.1"/>
    </source>
</evidence>
<dbReference type="CDD" id="cd16691">
    <property type="entry name" value="mRING-H2-C3H3C2_Mio"/>
    <property type="match status" value="1"/>
</dbReference>
<feature type="region of interest" description="Disordered" evidence="4">
    <location>
        <begin position="848"/>
        <end position="875"/>
    </location>
</feature>
<feature type="region of interest" description="Disordered" evidence="4">
    <location>
        <begin position="1309"/>
        <end position="1353"/>
    </location>
</feature>
<dbReference type="Gene3D" id="2.130.10.10">
    <property type="entry name" value="YVTN repeat-like/Quinoprotein amine dehydrogenase"/>
    <property type="match status" value="1"/>
</dbReference>
<feature type="compositionally biased region" description="Low complexity" evidence="4">
    <location>
        <begin position="1047"/>
        <end position="1062"/>
    </location>
</feature>
<gene>
    <name evidence="6" type="ORF">WMSIL1_LOCUS2624</name>
</gene>
<evidence type="ECO:0000256" key="4">
    <source>
        <dbReference type="SAM" id="MobiDB-lite"/>
    </source>
</evidence>
<dbReference type="Pfam" id="PF21720">
    <property type="entry name" value="MIOS_WD40"/>
    <property type="match status" value="1"/>
</dbReference>
<feature type="compositionally biased region" description="Low complexity" evidence="4">
    <location>
        <begin position="858"/>
        <end position="875"/>
    </location>
</feature>
<feature type="compositionally biased region" description="Low complexity" evidence="4">
    <location>
        <begin position="1076"/>
        <end position="1092"/>
    </location>
</feature>
<dbReference type="InterPro" id="IPR049092">
    <property type="entry name" value="MIOS_a-sol"/>
</dbReference>
<dbReference type="GO" id="GO:1904263">
    <property type="term" value="P:positive regulation of TORC1 signaling"/>
    <property type="evidence" value="ECO:0007669"/>
    <property type="project" value="TreeGrafter"/>
</dbReference>
<feature type="region of interest" description="Disordered" evidence="4">
    <location>
        <begin position="1043"/>
        <end position="1092"/>
    </location>
</feature>
<evidence type="ECO:0000259" key="5">
    <source>
        <dbReference type="Pfam" id="PF21719"/>
    </source>
</evidence>
<reference evidence="6 7" key="1">
    <citation type="submission" date="2019-07" db="EMBL/GenBank/DDBJ databases">
        <authorList>
            <person name="Jastrzebski P J."/>
            <person name="Paukszto L."/>
            <person name="Jastrzebski P J."/>
        </authorList>
    </citation>
    <scope>NUCLEOTIDE SEQUENCE [LARGE SCALE GENOMIC DNA]</scope>
    <source>
        <strain evidence="6 7">WMS-il1</strain>
    </source>
</reference>
<keyword evidence="3" id="KW-0677">Repeat</keyword>
<dbReference type="InterPro" id="IPR037593">
    <property type="entry name" value="MIOS/Sea4"/>
</dbReference>
<feature type="domain" description="MIOS-like alpha-solenoid" evidence="5">
    <location>
        <begin position="493"/>
        <end position="777"/>
    </location>
</feature>
<dbReference type="Pfam" id="PF21719">
    <property type="entry name" value="MIOS_a-sol"/>
    <property type="match status" value="1"/>
</dbReference>
<feature type="region of interest" description="Disordered" evidence="4">
    <location>
        <begin position="888"/>
        <end position="913"/>
    </location>
</feature>
<name>A0A564Y4G8_HYMDI</name>
<dbReference type="GO" id="GO:0005737">
    <property type="term" value="C:cytoplasm"/>
    <property type="evidence" value="ECO:0007669"/>
    <property type="project" value="TreeGrafter"/>
</dbReference>
<protein>
    <recommendedName>
        <fullName evidence="5">MIOS-like alpha-solenoid domain-containing protein</fullName>
    </recommendedName>
</protein>
<keyword evidence="2" id="KW-0853">WD repeat</keyword>
<evidence type="ECO:0000313" key="7">
    <source>
        <dbReference type="Proteomes" id="UP000321570"/>
    </source>
</evidence>
<proteinExistence type="inferred from homology"/>
<dbReference type="PANTHER" id="PTHR16453">
    <property type="entry name" value="WD40 DOMAIN-CONTAINING PROTEIN MIO FAMILY MEMBER"/>
    <property type="match status" value="1"/>
</dbReference>
<evidence type="ECO:0000256" key="2">
    <source>
        <dbReference type="ARBA" id="ARBA00022574"/>
    </source>
</evidence>
<comment type="similarity">
    <text evidence="1">Belongs to the WD repeat mio family.</text>
</comment>
<keyword evidence="7" id="KW-1185">Reference proteome</keyword>
<evidence type="ECO:0000256" key="3">
    <source>
        <dbReference type="ARBA" id="ARBA00022737"/>
    </source>
</evidence>